<feature type="domain" description="Thiamine pyrophosphate enzyme N-terminal TPP-binding" evidence="6">
    <location>
        <begin position="16"/>
        <end position="122"/>
    </location>
</feature>
<evidence type="ECO:0000256" key="3">
    <source>
        <dbReference type="ARBA" id="ARBA00022842"/>
    </source>
</evidence>
<dbReference type="GO" id="GO:0046872">
    <property type="term" value="F:metal ion binding"/>
    <property type="evidence" value="ECO:0007669"/>
    <property type="project" value="UniProtKB-KW"/>
</dbReference>
<keyword evidence="1" id="KW-0808">Transferase</keyword>
<protein>
    <submittedName>
        <fullName evidence="7">Thiamine pyrophosphate enzyme, TPP binding domain protein</fullName>
    </submittedName>
</protein>
<dbReference type="Gene3D" id="3.40.50.970">
    <property type="match status" value="2"/>
</dbReference>
<evidence type="ECO:0000313" key="7">
    <source>
        <dbReference type="EMBL" id="EGG50360.1"/>
    </source>
</evidence>
<dbReference type="Pfam" id="PF02776">
    <property type="entry name" value="TPP_enzyme_N"/>
    <property type="match status" value="1"/>
</dbReference>
<dbReference type="Proteomes" id="UP000005546">
    <property type="component" value="Unassembled WGS sequence"/>
</dbReference>
<evidence type="ECO:0000259" key="6">
    <source>
        <dbReference type="Pfam" id="PF02776"/>
    </source>
</evidence>
<evidence type="ECO:0000256" key="2">
    <source>
        <dbReference type="ARBA" id="ARBA00022723"/>
    </source>
</evidence>
<dbReference type="SUPFAM" id="SSF52518">
    <property type="entry name" value="Thiamin diphosphate-binding fold (THDP-binding)"/>
    <property type="match status" value="2"/>
</dbReference>
<organism evidence="7 8">
    <name type="scientific">Paraprevotella xylaniphila YIT 11841</name>
    <dbReference type="NCBI Taxonomy" id="762982"/>
    <lineage>
        <taxon>Bacteria</taxon>
        <taxon>Pseudomonadati</taxon>
        <taxon>Bacteroidota</taxon>
        <taxon>Bacteroidia</taxon>
        <taxon>Bacteroidales</taxon>
        <taxon>Prevotellaceae</taxon>
        <taxon>Paraprevotella</taxon>
    </lineage>
</organism>
<dbReference type="PANTHER" id="PTHR42916:SF1">
    <property type="entry name" value="PROTEIN PHYLLO, CHLOROPLASTIC"/>
    <property type="match status" value="1"/>
</dbReference>
<keyword evidence="2" id="KW-0479">Metal-binding</keyword>
<dbReference type="eggNOG" id="COG1165">
    <property type="taxonomic scope" value="Bacteria"/>
</dbReference>
<dbReference type="GO" id="GO:0009234">
    <property type="term" value="P:menaquinone biosynthetic process"/>
    <property type="evidence" value="ECO:0007669"/>
    <property type="project" value="InterPro"/>
</dbReference>
<dbReference type="PIRSF" id="PIRSF004983">
    <property type="entry name" value="MenD"/>
    <property type="match status" value="1"/>
</dbReference>
<keyword evidence="5" id="KW-0464">Manganese</keyword>
<evidence type="ECO:0000313" key="8">
    <source>
        <dbReference type="Proteomes" id="UP000005546"/>
    </source>
</evidence>
<evidence type="ECO:0000256" key="1">
    <source>
        <dbReference type="ARBA" id="ARBA00022679"/>
    </source>
</evidence>
<dbReference type="InterPro" id="IPR004433">
    <property type="entry name" value="MenaQ_synth_MenD"/>
</dbReference>
<dbReference type="STRING" id="762982.HMPREF9442_03385"/>
<proteinExistence type="predicted"/>
<dbReference type="PANTHER" id="PTHR42916">
    <property type="entry name" value="2-SUCCINYL-5-ENOLPYRUVYL-6-HYDROXY-3-CYCLOHEXENE-1-CARBOXYLATE SYNTHASE"/>
    <property type="match status" value="1"/>
</dbReference>
<dbReference type="HOGENOM" id="CLU_006051_3_0_10"/>
<dbReference type="InterPro" id="IPR012001">
    <property type="entry name" value="Thiamin_PyroP_enz_TPP-bd_dom"/>
</dbReference>
<reference evidence="7 8" key="1">
    <citation type="submission" date="2011-02" db="EMBL/GenBank/DDBJ databases">
        <authorList>
            <person name="Weinstock G."/>
            <person name="Sodergren E."/>
            <person name="Clifton S."/>
            <person name="Fulton L."/>
            <person name="Fulton B."/>
            <person name="Courtney L."/>
            <person name="Fronick C."/>
            <person name="Harrison M."/>
            <person name="Strong C."/>
            <person name="Farmer C."/>
            <person name="Delahaunty K."/>
            <person name="Markovic C."/>
            <person name="Hall O."/>
            <person name="Minx P."/>
            <person name="Tomlinson C."/>
            <person name="Mitreva M."/>
            <person name="Hou S."/>
            <person name="Chen J."/>
            <person name="Wollam A."/>
            <person name="Pepin K.H."/>
            <person name="Johnson M."/>
            <person name="Bhonagiri V."/>
            <person name="Zhang X."/>
            <person name="Suruliraj S."/>
            <person name="Warren W."/>
            <person name="Chinwalla A."/>
            <person name="Mardis E.R."/>
            <person name="Wilson R.K."/>
        </authorList>
    </citation>
    <scope>NUCLEOTIDE SEQUENCE [LARGE SCALE GENOMIC DNA]</scope>
    <source>
        <strain evidence="7 8">YIT 11841</strain>
    </source>
</reference>
<keyword evidence="8" id="KW-1185">Reference proteome</keyword>
<evidence type="ECO:0000256" key="5">
    <source>
        <dbReference type="ARBA" id="ARBA00023211"/>
    </source>
</evidence>
<dbReference type="InterPro" id="IPR029061">
    <property type="entry name" value="THDP-binding"/>
</dbReference>
<dbReference type="GO" id="GO:0030976">
    <property type="term" value="F:thiamine pyrophosphate binding"/>
    <property type="evidence" value="ECO:0007669"/>
    <property type="project" value="InterPro"/>
</dbReference>
<keyword evidence="4" id="KW-0786">Thiamine pyrophosphate</keyword>
<dbReference type="EMBL" id="AFBR01000094">
    <property type="protein sequence ID" value="EGG50360.1"/>
    <property type="molecule type" value="Genomic_DNA"/>
</dbReference>
<dbReference type="AlphaFoldDB" id="F3QYU1"/>
<gene>
    <name evidence="7" type="ORF">HMPREF9442_03385</name>
</gene>
<dbReference type="GO" id="GO:0070204">
    <property type="term" value="F:2-succinyl-5-enolpyruvyl-6-hydroxy-3-cyclohexene-1-carboxylic-acid synthase activity"/>
    <property type="evidence" value="ECO:0007669"/>
    <property type="project" value="InterPro"/>
</dbReference>
<accession>F3QYU1</accession>
<comment type="caution">
    <text evidence="7">The sequence shown here is derived from an EMBL/GenBank/DDBJ whole genome shotgun (WGS) entry which is preliminary data.</text>
</comment>
<sequence length="587" mass="65555">MKKSIRNMETYYSSEKGIQILVKLLKAHHIKKVVTSPGGTNMMLNASLMYDGGFEMYSSVDERSAAYMACGMAEESGEPVVLTCTGATAARNYMPGLTEAFYRKLPVLVITGTQDLRRLGNLYDQVTDRSVHAKDILTFSTYIPSVRDTKDAENAALRINQAISALTLHGGGPAHVNLETTYSRDLSVKQLPYVKVVRRIDYDGDFPPLPQGKIAIFIGAHRPFTARETGLIDAFCENNNAVCFCDHTSGYKGNFRQVDALLTVQNAPCLQDIRLMIHLGEVSGDHFNMGGKAQEVWRVNRDGQLRDRYGKLTYLFDMDESHFFEKYGQKRNVGKGTLSFLKSCRNDYVRCYEKIPDLPFSNIWMAKQLSCRLPEGCAIHFGILTSLRSWDFFEIPKSVNSACNVGGFGTDGTLSSLLGAALVHPDKLYFGVLGDLAFFYDMNALGNRHWGKNIRVLLVNNGKGCEFTHYLNPGHIFKEGVNPYIAAAGHYGNQSRTLVRDYAKNLGINYLSASSKEDFLENMGTFLSTEINKSYLFEVFTRDTDENEALRLITSTGLVGDVKQVLKEKVGNVIGEKGMEFVKRILK</sequence>
<name>F3QYU1_9BACT</name>
<keyword evidence="3" id="KW-0460">Magnesium</keyword>
<evidence type="ECO:0000256" key="4">
    <source>
        <dbReference type="ARBA" id="ARBA00023052"/>
    </source>
</evidence>